<accession>A0A7R8ZV03</accession>
<proteinExistence type="predicted"/>
<feature type="region of interest" description="Disordered" evidence="1">
    <location>
        <begin position="195"/>
        <end position="282"/>
    </location>
</feature>
<dbReference type="EMBL" id="OB665257">
    <property type="protein sequence ID" value="CAD7232863.1"/>
    <property type="molecule type" value="Genomic_DNA"/>
</dbReference>
<sequence length="496" mass="57439">MSKHSRSHKSAAMLRRTKVEYMSGGGNICLGSNPAPRPTAPSQPQPTPRMMSNMHHNPAYVMYYNPSPMIPMSPYSYTGPIGPSLPIMEINHGVPMVDPRQGDNTMGISPALGEAHPEVPNVDSTYKPAETTKPTDTAAVETRSERFEKLELKLELERNREEKEIAQMEVTDLRQTRDLAFEEIDHLEKELKKQKELVDKMKGESRKQAERNAKMRRMLESRGVKLEDSLPSPKRSSKRSASKKRTGRSYRGGMSKSEERRRAQGQKTAQKGRTGTTAKERDELKKQVAALERDLQKALADEQNAHTELKKLRQNNEDLRSKNVMLEVEVDALENKRRFLEGEITRFQKERDQEHFMYKKVDQERENAERETAKVKVDRDKLRERNQRLTQMMDKLEEDHRELGLKYAALTRQTMNSTNFQETQGPVVARTHMPPTRVLPVSRQWIKGRIKEWGWRSFKKKWKEAEGMRQSKLPLEEEGRRDRPISWISTVGPWSK</sequence>
<protein>
    <submittedName>
        <fullName evidence="2">Uncharacterized protein</fullName>
    </submittedName>
</protein>
<evidence type="ECO:0000256" key="1">
    <source>
        <dbReference type="SAM" id="MobiDB-lite"/>
    </source>
</evidence>
<feature type="compositionally biased region" description="Polar residues" evidence="1">
    <location>
        <begin position="265"/>
        <end position="277"/>
    </location>
</feature>
<name>A0A7R8ZV03_9CRUS</name>
<feature type="compositionally biased region" description="Pro residues" evidence="1">
    <location>
        <begin position="35"/>
        <end position="47"/>
    </location>
</feature>
<gene>
    <name evidence="2" type="ORF">CTOB1V02_LOCUS10689</name>
</gene>
<feature type="region of interest" description="Disordered" evidence="1">
    <location>
        <begin position="28"/>
        <end position="48"/>
    </location>
</feature>
<feature type="compositionally biased region" description="Basic residues" evidence="1">
    <location>
        <begin position="235"/>
        <end position="248"/>
    </location>
</feature>
<organism evidence="2">
    <name type="scientific">Cyprideis torosa</name>
    <dbReference type="NCBI Taxonomy" id="163714"/>
    <lineage>
        <taxon>Eukaryota</taxon>
        <taxon>Metazoa</taxon>
        <taxon>Ecdysozoa</taxon>
        <taxon>Arthropoda</taxon>
        <taxon>Crustacea</taxon>
        <taxon>Oligostraca</taxon>
        <taxon>Ostracoda</taxon>
        <taxon>Podocopa</taxon>
        <taxon>Podocopida</taxon>
        <taxon>Cytherocopina</taxon>
        <taxon>Cytheroidea</taxon>
        <taxon>Cytherideidae</taxon>
        <taxon>Cyprideis</taxon>
    </lineage>
</organism>
<dbReference type="AlphaFoldDB" id="A0A7R8ZV03"/>
<feature type="compositionally biased region" description="Basic and acidic residues" evidence="1">
    <location>
        <begin position="195"/>
        <end position="228"/>
    </location>
</feature>
<reference evidence="2" key="1">
    <citation type="submission" date="2020-11" db="EMBL/GenBank/DDBJ databases">
        <authorList>
            <person name="Tran Van P."/>
        </authorList>
    </citation>
    <scope>NUCLEOTIDE SEQUENCE</scope>
</reference>
<evidence type="ECO:0000313" key="2">
    <source>
        <dbReference type="EMBL" id="CAD7232863.1"/>
    </source>
</evidence>